<evidence type="ECO:0000256" key="11">
    <source>
        <dbReference type="SAM" id="Phobius"/>
    </source>
</evidence>
<feature type="transmembrane region" description="Helical" evidence="11">
    <location>
        <begin position="174"/>
        <end position="199"/>
    </location>
</feature>
<feature type="transmembrane region" description="Helical" evidence="11">
    <location>
        <begin position="220"/>
        <end position="243"/>
    </location>
</feature>
<feature type="transmembrane region" description="Helical" evidence="11">
    <location>
        <begin position="263"/>
        <end position="288"/>
    </location>
</feature>
<evidence type="ECO:0000313" key="15">
    <source>
        <dbReference type="Proteomes" id="UP000198635"/>
    </source>
</evidence>
<dbReference type="EMBL" id="FORX01000001">
    <property type="protein sequence ID" value="SFI99843.1"/>
    <property type="molecule type" value="Genomic_DNA"/>
</dbReference>
<dbReference type="PANTHER" id="PTHR47755:SF1">
    <property type="entry name" value="CELL DIVISION PROTEIN FTSX"/>
    <property type="match status" value="1"/>
</dbReference>
<comment type="subcellular location">
    <subcellularLocation>
        <location evidence="1">Cell membrane</location>
        <topology evidence="1">Multi-pass membrane protein</topology>
    </subcellularLocation>
</comment>
<dbReference type="AlphaFoldDB" id="A0A1I3MS59"/>
<accession>A0A1I3MS59</accession>
<dbReference type="Pfam" id="PF02687">
    <property type="entry name" value="FtsX"/>
    <property type="match status" value="1"/>
</dbReference>
<evidence type="ECO:0000256" key="9">
    <source>
        <dbReference type="ARBA" id="ARBA00023306"/>
    </source>
</evidence>
<dbReference type="RefSeq" id="WP_177192935.1">
    <property type="nucleotide sequence ID" value="NZ_FORX01000001.1"/>
</dbReference>
<sequence length="290" mass="31791">MNVFFQLIGQGVRDLFRAPWSLCMTIAAITLVSFLGGAFLMLVHNLDLQIGNRQGNVQFQVYWQADVASDELKEVWSGLSAMEGVVNVRTFTPDQALGVLEQSFQKNVDLDWMKGRSPLPPTALVECDLPAKDGKKWAAGMVRRLEGLPKVEKVTFNPLQVDLLTSWVGLTKMAFWPVTGFLLVVVGLVVGNTIKLALLARRDELEILRFVGASRAYIQFPLLVGGAFQGLLGAGLALGLLKLLHHGIEDMFNVPPLWITISFLPQIHSLAILAILASVGVLSSLVAFRN</sequence>
<dbReference type="InterPro" id="IPR003838">
    <property type="entry name" value="ABC3_permease_C"/>
</dbReference>
<dbReference type="PANTHER" id="PTHR47755">
    <property type="entry name" value="CELL DIVISION PROTEIN FTSX"/>
    <property type="match status" value="1"/>
</dbReference>
<evidence type="ECO:0000259" key="12">
    <source>
        <dbReference type="Pfam" id="PF02687"/>
    </source>
</evidence>
<evidence type="ECO:0000256" key="1">
    <source>
        <dbReference type="ARBA" id="ARBA00004651"/>
    </source>
</evidence>
<keyword evidence="9 10" id="KW-0131">Cell cycle</keyword>
<keyword evidence="5 10" id="KW-0132">Cell division</keyword>
<organism evidence="14 15">
    <name type="scientific">Desulfomicrobium apsheronum</name>
    <dbReference type="NCBI Taxonomy" id="52560"/>
    <lineage>
        <taxon>Bacteria</taxon>
        <taxon>Pseudomonadati</taxon>
        <taxon>Thermodesulfobacteriota</taxon>
        <taxon>Desulfovibrionia</taxon>
        <taxon>Desulfovibrionales</taxon>
        <taxon>Desulfomicrobiaceae</taxon>
        <taxon>Desulfomicrobium</taxon>
    </lineage>
</organism>
<dbReference type="Gene3D" id="3.30.70.3040">
    <property type="match status" value="1"/>
</dbReference>
<proteinExistence type="inferred from homology"/>
<feature type="domain" description="ABC3 transporter permease C-terminal" evidence="12">
    <location>
        <begin position="180"/>
        <end position="285"/>
    </location>
</feature>
<protein>
    <recommendedName>
        <fullName evidence="3 10">Cell division protein FtsX</fullName>
    </recommendedName>
</protein>
<keyword evidence="6 11" id="KW-0812">Transmembrane</keyword>
<dbReference type="GO" id="GO:0005886">
    <property type="term" value="C:plasma membrane"/>
    <property type="evidence" value="ECO:0007669"/>
    <property type="project" value="UniProtKB-SubCell"/>
</dbReference>
<keyword evidence="15" id="KW-1185">Reference proteome</keyword>
<dbReference type="GO" id="GO:0051301">
    <property type="term" value="P:cell division"/>
    <property type="evidence" value="ECO:0007669"/>
    <property type="project" value="UniProtKB-KW"/>
</dbReference>
<dbReference type="STRING" id="52560.SAMN04488082_10161"/>
<evidence type="ECO:0000259" key="13">
    <source>
        <dbReference type="Pfam" id="PF18075"/>
    </source>
</evidence>
<gene>
    <name evidence="14" type="ORF">SAMN04488082_10161</name>
</gene>
<dbReference type="InterPro" id="IPR040690">
    <property type="entry name" value="FtsX_ECD"/>
</dbReference>
<evidence type="ECO:0000313" key="14">
    <source>
        <dbReference type="EMBL" id="SFI99843.1"/>
    </source>
</evidence>
<evidence type="ECO:0000256" key="7">
    <source>
        <dbReference type="ARBA" id="ARBA00022989"/>
    </source>
</evidence>
<dbReference type="GO" id="GO:0032153">
    <property type="term" value="C:cell division site"/>
    <property type="evidence" value="ECO:0007669"/>
    <property type="project" value="TreeGrafter"/>
</dbReference>
<reference evidence="15" key="1">
    <citation type="submission" date="2016-10" db="EMBL/GenBank/DDBJ databases">
        <authorList>
            <person name="Varghese N."/>
            <person name="Submissions S."/>
        </authorList>
    </citation>
    <scope>NUCLEOTIDE SEQUENCE [LARGE SCALE GENOMIC DNA]</scope>
    <source>
        <strain evidence="15">DSM 5918</strain>
    </source>
</reference>
<feature type="domain" description="FtsX extracellular" evidence="13">
    <location>
        <begin position="57"/>
        <end position="154"/>
    </location>
</feature>
<dbReference type="Proteomes" id="UP000198635">
    <property type="component" value="Unassembled WGS sequence"/>
</dbReference>
<comment type="similarity">
    <text evidence="2 10">Belongs to the ABC-4 integral membrane protein family. FtsX subfamily.</text>
</comment>
<evidence type="ECO:0000256" key="2">
    <source>
        <dbReference type="ARBA" id="ARBA00007379"/>
    </source>
</evidence>
<keyword evidence="7 11" id="KW-1133">Transmembrane helix</keyword>
<evidence type="ECO:0000256" key="6">
    <source>
        <dbReference type="ARBA" id="ARBA00022692"/>
    </source>
</evidence>
<name>A0A1I3MS59_9BACT</name>
<evidence type="ECO:0000256" key="8">
    <source>
        <dbReference type="ARBA" id="ARBA00023136"/>
    </source>
</evidence>
<keyword evidence="4 10" id="KW-1003">Cell membrane</keyword>
<feature type="transmembrane region" description="Helical" evidence="11">
    <location>
        <begin position="20"/>
        <end position="43"/>
    </location>
</feature>
<evidence type="ECO:0000256" key="4">
    <source>
        <dbReference type="ARBA" id="ARBA00022475"/>
    </source>
</evidence>
<keyword evidence="8 10" id="KW-0472">Membrane</keyword>
<evidence type="ECO:0000256" key="5">
    <source>
        <dbReference type="ARBA" id="ARBA00022618"/>
    </source>
</evidence>
<evidence type="ECO:0000256" key="3">
    <source>
        <dbReference type="ARBA" id="ARBA00021907"/>
    </source>
</evidence>
<dbReference type="Pfam" id="PF18075">
    <property type="entry name" value="FtsX_ECD"/>
    <property type="match status" value="1"/>
</dbReference>
<dbReference type="InterPro" id="IPR004513">
    <property type="entry name" value="FtsX"/>
</dbReference>
<dbReference type="PIRSF" id="PIRSF003097">
    <property type="entry name" value="FtsX"/>
    <property type="match status" value="1"/>
</dbReference>
<evidence type="ECO:0000256" key="10">
    <source>
        <dbReference type="PIRNR" id="PIRNR003097"/>
    </source>
</evidence>